<evidence type="ECO:0000313" key="4">
    <source>
        <dbReference type="EMBL" id="OKH94082.1"/>
    </source>
</evidence>
<dbReference type="InterPro" id="IPR036736">
    <property type="entry name" value="ACP-like_sf"/>
</dbReference>
<dbReference type="Proteomes" id="UP000186455">
    <property type="component" value="Unassembled WGS sequence"/>
</dbReference>
<sequence>MPASVVIPRRFQDIVRAYLPYAGAGELDASQELAALGLDSMGVVQLLAALEEGYGLEFPDDALDQETFSTVGSLWRMVSEVQHGDE</sequence>
<dbReference type="GeneID" id="96796945"/>
<dbReference type="InterPro" id="IPR009081">
    <property type="entry name" value="PP-bd_ACP"/>
</dbReference>
<organism evidence="4 5">
    <name type="scientific">Streptomyces uncialis</name>
    <dbReference type="NCBI Taxonomy" id="1048205"/>
    <lineage>
        <taxon>Bacteria</taxon>
        <taxon>Bacillati</taxon>
        <taxon>Actinomycetota</taxon>
        <taxon>Actinomycetes</taxon>
        <taxon>Kitasatosporales</taxon>
        <taxon>Streptomycetaceae</taxon>
        <taxon>Streptomyces</taxon>
    </lineage>
</organism>
<reference evidence="4 5" key="1">
    <citation type="submission" date="2015-06" db="EMBL/GenBank/DDBJ databases">
        <title>Cloning and characterization of the uncialamcin biosynthetic gene cluster.</title>
        <authorList>
            <person name="Yan X."/>
            <person name="Huang T."/>
            <person name="Ge H."/>
            <person name="Shen B."/>
        </authorList>
    </citation>
    <scope>NUCLEOTIDE SEQUENCE [LARGE SCALE GENOMIC DNA]</scope>
    <source>
        <strain evidence="4 5">DCA2648</strain>
    </source>
</reference>
<dbReference type="PROSITE" id="PS00012">
    <property type="entry name" value="PHOSPHOPANTETHEINE"/>
    <property type="match status" value="1"/>
</dbReference>
<evidence type="ECO:0000256" key="1">
    <source>
        <dbReference type="ARBA" id="ARBA00022450"/>
    </source>
</evidence>
<keyword evidence="5" id="KW-1185">Reference proteome</keyword>
<dbReference type="PROSITE" id="PS50075">
    <property type="entry name" value="CARRIER"/>
    <property type="match status" value="1"/>
</dbReference>
<proteinExistence type="predicted"/>
<feature type="domain" description="Carrier" evidence="3">
    <location>
        <begin position="5"/>
        <end position="82"/>
    </location>
</feature>
<gene>
    <name evidence="4" type="ORF">AB852_15665</name>
</gene>
<dbReference type="InterPro" id="IPR006162">
    <property type="entry name" value="Ppantetheine_attach_site"/>
</dbReference>
<dbReference type="Gene3D" id="1.10.1200.10">
    <property type="entry name" value="ACP-like"/>
    <property type="match status" value="1"/>
</dbReference>
<comment type="caution">
    <text evidence="4">The sequence shown here is derived from an EMBL/GenBank/DDBJ whole genome shotgun (WGS) entry which is preliminary data.</text>
</comment>
<dbReference type="STRING" id="1048205.AB852_15665"/>
<dbReference type="RefSeq" id="WP_073788601.1">
    <property type="nucleotide sequence ID" value="NZ_CP108638.1"/>
</dbReference>
<evidence type="ECO:0000256" key="2">
    <source>
        <dbReference type="ARBA" id="ARBA00022553"/>
    </source>
</evidence>
<accession>A0A1Q4V8A6</accession>
<name>A0A1Q4V8A6_9ACTN</name>
<dbReference type="Pfam" id="PF00550">
    <property type="entry name" value="PP-binding"/>
    <property type="match status" value="1"/>
</dbReference>
<dbReference type="SUPFAM" id="SSF47336">
    <property type="entry name" value="ACP-like"/>
    <property type="match status" value="1"/>
</dbReference>
<keyword evidence="2" id="KW-0597">Phosphoprotein</keyword>
<evidence type="ECO:0000259" key="3">
    <source>
        <dbReference type="PROSITE" id="PS50075"/>
    </source>
</evidence>
<keyword evidence="1" id="KW-0596">Phosphopantetheine</keyword>
<dbReference type="AlphaFoldDB" id="A0A1Q4V8A6"/>
<dbReference type="EMBL" id="LFBV01000003">
    <property type="protein sequence ID" value="OKH94082.1"/>
    <property type="molecule type" value="Genomic_DNA"/>
</dbReference>
<protein>
    <submittedName>
        <fullName evidence="4">Phosphopantetheine-binding protein</fullName>
    </submittedName>
</protein>
<evidence type="ECO:0000313" key="5">
    <source>
        <dbReference type="Proteomes" id="UP000186455"/>
    </source>
</evidence>